<feature type="region of interest" description="Disordered" evidence="1">
    <location>
        <begin position="298"/>
        <end position="317"/>
    </location>
</feature>
<keyword evidence="4" id="KW-1185">Reference proteome</keyword>
<dbReference type="InterPro" id="IPR045865">
    <property type="entry name" value="ACT-like_dom_sf"/>
</dbReference>
<evidence type="ECO:0000259" key="2">
    <source>
        <dbReference type="Pfam" id="PF13840"/>
    </source>
</evidence>
<sequence>MPSTIAFLPQKLKVLHIPLSVYPQLLHPILTLLLVRHSSTSDGDAPFVNISFTPYECSVICPTELAEEYFADPPYGAKVSQDDYVAIQVDGDDLTSSYISDTGTGDPGRRILGLTTPLALAGVSIFFVTTYYSDYVLVPHALQPLVMEVLTRNSFVFETHSGAYIPDPTSPNNVMSGSSSTTREETSDGTLQKNTMARLEEAGVVPQVMAETEMVHVGASTDTLAENPRLAIAVTQTLLRKPPPSLFSITLSPTSAPSLLLPVDILDDFPGDGELYGMADNEEDGRLVPILWDLSSLEPDTPQTGQSSAVSPSSSSAGGAGIVAGVAGRLVEGGCGVLTYLSTARAGVVLVGKVLDLEKATKAVGLANGTNDD</sequence>
<feature type="compositionally biased region" description="Low complexity" evidence="1">
    <location>
        <begin position="307"/>
        <end position="317"/>
    </location>
</feature>
<name>A0A0E9NR12_SAICN</name>
<feature type="region of interest" description="Disordered" evidence="1">
    <location>
        <begin position="167"/>
        <end position="190"/>
    </location>
</feature>
<protein>
    <recommendedName>
        <fullName evidence="2">CASTOR ACT domain-containing protein</fullName>
    </recommendedName>
</protein>
<dbReference type="RefSeq" id="XP_019025282.1">
    <property type="nucleotide sequence ID" value="XM_019170085.1"/>
</dbReference>
<dbReference type="Proteomes" id="UP000033140">
    <property type="component" value="Unassembled WGS sequence"/>
</dbReference>
<feature type="domain" description="CASTOR ACT" evidence="2">
    <location>
        <begin position="80"/>
        <end position="151"/>
    </location>
</feature>
<organism evidence="3 4">
    <name type="scientific">Saitoella complicata (strain BCRC 22490 / CBS 7301 / JCM 7358 / NBRC 10748 / NRRL Y-17804)</name>
    <dbReference type="NCBI Taxonomy" id="698492"/>
    <lineage>
        <taxon>Eukaryota</taxon>
        <taxon>Fungi</taxon>
        <taxon>Dikarya</taxon>
        <taxon>Ascomycota</taxon>
        <taxon>Taphrinomycotina</taxon>
        <taxon>Taphrinomycotina incertae sedis</taxon>
        <taxon>Saitoella</taxon>
    </lineage>
</organism>
<dbReference type="SUPFAM" id="SSF55021">
    <property type="entry name" value="ACT-like"/>
    <property type="match status" value="1"/>
</dbReference>
<dbReference type="Gene3D" id="3.30.2130.10">
    <property type="entry name" value="VC0802-like"/>
    <property type="match status" value="1"/>
</dbReference>
<dbReference type="InterPro" id="IPR027795">
    <property type="entry name" value="CASTOR_ACT_dom"/>
</dbReference>
<accession>A0A0E9NR12</accession>
<reference evidence="3 4" key="3">
    <citation type="journal article" date="2015" name="Genome Announc.">
        <title>Draft Genome Sequence of the Archiascomycetous Yeast Saitoella complicata.</title>
        <authorList>
            <person name="Yamauchi K."/>
            <person name="Kondo S."/>
            <person name="Hamamoto M."/>
            <person name="Takahashi Y."/>
            <person name="Ogura Y."/>
            <person name="Hayashi T."/>
            <person name="Nishida H."/>
        </authorList>
    </citation>
    <scope>NUCLEOTIDE SEQUENCE [LARGE SCALE GENOMIC DNA]</scope>
    <source>
        <strain evidence="3 4">NRRL Y-17804</strain>
    </source>
</reference>
<reference evidence="3 4" key="2">
    <citation type="journal article" date="2014" name="J. Gen. Appl. Microbiol.">
        <title>The early diverging ascomycetous budding yeast Saitoella complicata has three histone deacetylases belonging to the Clr6, Hos2, and Rpd3 lineages.</title>
        <authorList>
            <person name="Nishida H."/>
            <person name="Matsumoto T."/>
            <person name="Kondo S."/>
            <person name="Hamamoto M."/>
            <person name="Yoshikawa H."/>
        </authorList>
    </citation>
    <scope>NUCLEOTIDE SEQUENCE [LARGE SCALE GENOMIC DNA]</scope>
    <source>
        <strain evidence="3 4">NRRL Y-17804</strain>
    </source>
</reference>
<evidence type="ECO:0000313" key="4">
    <source>
        <dbReference type="Proteomes" id="UP000033140"/>
    </source>
</evidence>
<proteinExistence type="predicted"/>
<dbReference type="PANTHER" id="PTHR31131">
    <property type="entry name" value="CHROMOSOME 1, WHOLE GENOME SHOTGUN SEQUENCE"/>
    <property type="match status" value="1"/>
</dbReference>
<dbReference type="PANTHER" id="PTHR31131:SF6">
    <property type="entry name" value="CASTOR ACT DOMAIN-CONTAINING PROTEIN"/>
    <property type="match status" value="1"/>
</dbReference>
<dbReference type="GO" id="GO:0006520">
    <property type="term" value="P:amino acid metabolic process"/>
    <property type="evidence" value="ECO:0007669"/>
    <property type="project" value="UniProtKB-ARBA"/>
</dbReference>
<dbReference type="Pfam" id="PF13840">
    <property type="entry name" value="ACT_7"/>
    <property type="match status" value="1"/>
</dbReference>
<dbReference type="OrthoDB" id="58529at2759"/>
<dbReference type="EMBL" id="BACD03000065">
    <property type="protein sequence ID" value="GAO52317.1"/>
    <property type="molecule type" value="Genomic_DNA"/>
</dbReference>
<dbReference type="OMA" id="CPRQLAN"/>
<reference evidence="3 4" key="1">
    <citation type="journal article" date="2011" name="J. Gen. Appl. Microbiol.">
        <title>Draft genome sequencing of the enigmatic yeast Saitoella complicata.</title>
        <authorList>
            <person name="Nishida H."/>
            <person name="Hamamoto M."/>
            <person name="Sugiyama J."/>
        </authorList>
    </citation>
    <scope>NUCLEOTIDE SEQUENCE [LARGE SCALE GENOMIC DNA]</scope>
    <source>
        <strain evidence="3 4">NRRL Y-17804</strain>
    </source>
</reference>
<gene>
    <name evidence="3" type="ORF">G7K_6396-t1</name>
</gene>
<evidence type="ECO:0000256" key="1">
    <source>
        <dbReference type="SAM" id="MobiDB-lite"/>
    </source>
</evidence>
<dbReference type="InterPro" id="IPR051719">
    <property type="entry name" value="CASTOR_mTORC1"/>
</dbReference>
<dbReference type="AlphaFoldDB" id="A0A0E9NR12"/>
<dbReference type="GO" id="GO:0046394">
    <property type="term" value="P:carboxylic acid biosynthetic process"/>
    <property type="evidence" value="ECO:0007669"/>
    <property type="project" value="UniProtKB-ARBA"/>
</dbReference>
<evidence type="ECO:0000313" key="3">
    <source>
        <dbReference type="EMBL" id="GAO52317.1"/>
    </source>
</evidence>
<comment type="caution">
    <text evidence="3">The sequence shown here is derived from an EMBL/GenBank/DDBJ whole genome shotgun (WGS) entry which is preliminary data.</text>
</comment>